<feature type="compositionally biased region" description="Basic and acidic residues" evidence="1">
    <location>
        <begin position="147"/>
        <end position="189"/>
    </location>
</feature>
<evidence type="ECO:0000313" key="2">
    <source>
        <dbReference type="EMBL" id="VDN24269.1"/>
    </source>
</evidence>
<feature type="region of interest" description="Disordered" evidence="1">
    <location>
        <begin position="90"/>
        <end position="267"/>
    </location>
</feature>
<reference evidence="2 3" key="1">
    <citation type="submission" date="2018-11" db="EMBL/GenBank/DDBJ databases">
        <authorList>
            <consortium name="Pathogen Informatics"/>
        </authorList>
    </citation>
    <scope>NUCLEOTIDE SEQUENCE [LARGE SCALE GENOMIC DNA]</scope>
</reference>
<evidence type="ECO:0000313" key="3">
    <source>
        <dbReference type="Proteomes" id="UP000271889"/>
    </source>
</evidence>
<feature type="compositionally biased region" description="Basic and acidic residues" evidence="1">
    <location>
        <begin position="91"/>
        <end position="118"/>
    </location>
</feature>
<name>A0A3P7PZU2_CYLGO</name>
<dbReference type="EMBL" id="UYRV01108374">
    <property type="protein sequence ID" value="VDN24269.1"/>
    <property type="molecule type" value="Genomic_DNA"/>
</dbReference>
<keyword evidence="3" id="KW-1185">Reference proteome</keyword>
<accession>A0A3P7PZU2</accession>
<proteinExistence type="predicted"/>
<dbReference type="AlphaFoldDB" id="A0A3P7PZU2"/>
<feature type="region of interest" description="Disordered" evidence="1">
    <location>
        <begin position="1"/>
        <end position="56"/>
    </location>
</feature>
<protein>
    <submittedName>
        <fullName evidence="2">Uncharacterized protein</fullName>
    </submittedName>
</protein>
<feature type="compositionally biased region" description="Basic and acidic residues" evidence="1">
    <location>
        <begin position="206"/>
        <end position="222"/>
    </location>
</feature>
<sequence>MSVGEYLALGMDEKGKAETASCGTDSPDTAGDAPPALDRGDSVDDPSPPPVSDAAKSLESIFVREALAFRARGGGCGKPLVHYMDGFTIEVEGREQKNKPKKEEPEATPEERVEDRKQSKNRRATPVQHPPRRRTNELELLLSMDFGPKDAGRRILDTEKRKSVLDKEKRLSSETGDEHDKSDHAEKTRTKQKKRSSQSTVSESPVKPERSRSSVDSSDTHSHSSKRSSGKHDKAKEKEKEREKELAVLNTPTVSMRMLPSSEDSPEDRCLYCKVSFKEVIFSFSLFFCTK</sequence>
<organism evidence="2 3">
    <name type="scientific">Cylicostephanus goldi</name>
    <name type="common">Nematode worm</name>
    <dbReference type="NCBI Taxonomy" id="71465"/>
    <lineage>
        <taxon>Eukaryota</taxon>
        <taxon>Metazoa</taxon>
        <taxon>Ecdysozoa</taxon>
        <taxon>Nematoda</taxon>
        <taxon>Chromadorea</taxon>
        <taxon>Rhabditida</taxon>
        <taxon>Rhabditina</taxon>
        <taxon>Rhabditomorpha</taxon>
        <taxon>Strongyloidea</taxon>
        <taxon>Strongylidae</taxon>
        <taxon>Cylicostephanus</taxon>
    </lineage>
</organism>
<evidence type="ECO:0000256" key="1">
    <source>
        <dbReference type="SAM" id="MobiDB-lite"/>
    </source>
</evidence>
<dbReference type="Proteomes" id="UP000271889">
    <property type="component" value="Unassembled WGS sequence"/>
</dbReference>
<feature type="compositionally biased region" description="Basic and acidic residues" evidence="1">
    <location>
        <begin position="230"/>
        <end position="246"/>
    </location>
</feature>
<gene>
    <name evidence="2" type="ORF">CGOC_LOCUS9797</name>
</gene>
<dbReference type="OrthoDB" id="5829204at2759"/>